<dbReference type="GO" id="GO:0032259">
    <property type="term" value="P:methylation"/>
    <property type="evidence" value="ECO:0007669"/>
    <property type="project" value="UniProtKB-KW"/>
</dbReference>
<sequence length="205" mass="21931">MSRPGSAPLASVDYYDNLAVTLSGAYDSISFEEVHPGVAPHLPTLPSNVLDVGAGSGRDARALAAMGHRVVAVEPSEAFRSVAVREGDRLRWVDDRLPDLPHLVAEAQRFRFILCSAVLMLVPATRLERCFTTFATLLTPGGALAVSLRAPAPGEPADVFHAHADADVVEAAETAGFRLTEQATPPDALGRQTLRWRSFVFTSGE</sequence>
<evidence type="ECO:0000256" key="3">
    <source>
        <dbReference type="ARBA" id="ARBA00022691"/>
    </source>
</evidence>
<name>A0A9X2HW43_9SPHN</name>
<dbReference type="CDD" id="cd02440">
    <property type="entry name" value="AdoMet_MTases"/>
    <property type="match status" value="1"/>
</dbReference>
<keyword evidence="1 5" id="KW-0489">Methyltransferase</keyword>
<dbReference type="SUPFAM" id="SSF53335">
    <property type="entry name" value="S-adenosyl-L-methionine-dependent methyltransferases"/>
    <property type="match status" value="1"/>
</dbReference>
<keyword evidence="3" id="KW-0949">S-adenosyl-L-methionine</keyword>
<dbReference type="InterPro" id="IPR029063">
    <property type="entry name" value="SAM-dependent_MTases_sf"/>
</dbReference>
<dbReference type="Proteomes" id="UP001139486">
    <property type="component" value="Unassembled WGS sequence"/>
</dbReference>
<comment type="caution">
    <text evidence="5">The sequence shown here is derived from an EMBL/GenBank/DDBJ whole genome shotgun (WGS) entry which is preliminary data.</text>
</comment>
<dbReference type="AlphaFoldDB" id="A0A9X2HW43"/>
<dbReference type="EMBL" id="JAMLDY010000003">
    <property type="protein sequence ID" value="MCP3733835.1"/>
    <property type="molecule type" value="Genomic_DNA"/>
</dbReference>
<evidence type="ECO:0000256" key="2">
    <source>
        <dbReference type="ARBA" id="ARBA00022679"/>
    </source>
</evidence>
<evidence type="ECO:0000313" key="5">
    <source>
        <dbReference type="EMBL" id="MCP3733835.1"/>
    </source>
</evidence>
<keyword evidence="6" id="KW-1185">Reference proteome</keyword>
<protein>
    <submittedName>
        <fullName evidence="5">Class I SAM-dependent methyltransferase</fullName>
    </submittedName>
</protein>
<dbReference type="Gene3D" id="3.40.50.150">
    <property type="entry name" value="Vaccinia Virus protein VP39"/>
    <property type="match status" value="1"/>
</dbReference>
<dbReference type="GO" id="GO:0008168">
    <property type="term" value="F:methyltransferase activity"/>
    <property type="evidence" value="ECO:0007669"/>
    <property type="project" value="UniProtKB-KW"/>
</dbReference>
<dbReference type="Pfam" id="PF13649">
    <property type="entry name" value="Methyltransf_25"/>
    <property type="match status" value="1"/>
</dbReference>
<accession>A0A9X2HW43</accession>
<evidence type="ECO:0000313" key="6">
    <source>
        <dbReference type="Proteomes" id="UP001139486"/>
    </source>
</evidence>
<dbReference type="PANTHER" id="PTHR43464:SF19">
    <property type="entry name" value="UBIQUINONE BIOSYNTHESIS O-METHYLTRANSFERASE, MITOCHONDRIAL"/>
    <property type="match status" value="1"/>
</dbReference>
<dbReference type="RefSeq" id="WP_254287847.1">
    <property type="nucleotide sequence ID" value="NZ_JAMLDY010000003.1"/>
</dbReference>
<keyword evidence="2" id="KW-0808">Transferase</keyword>
<proteinExistence type="predicted"/>
<evidence type="ECO:0000256" key="1">
    <source>
        <dbReference type="ARBA" id="ARBA00022603"/>
    </source>
</evidence>
<reference evidence="5" key="1">
    <citation type="submission" date="2022-05" db="EMBL/GenBank/DDBJ databases">
        <title>Sphingomonas sp. strain RP10 Genome sequencing and assembly.</title>
        <authorList>
            <person name="Kim I."/>
        </authorList>
    </citation>
    <scope>NUCLEOTIDE SEQUENCE</scope>
    <source>
        <strain evidence="5">RP10</strain>
    </source>
</reference>
<evidence type="ECO:0000259" key="4">
    <source>
        <dbReference type="Pfam" id="PF13649"/>
    </source>
</evidence>
<organism evidence="5 6">
    <name type="scientific">Sphingomonas liriopis</name>
    <dbReference type="NCBI Taxonomy" id="2949094"/>
    <lineage>
        <taxon>Bacteria</taxon>
        <taxon>Pseudomonadati</taxon>
        <taxon>Pseudomonadota</taxon>
        <taxon>Alphaproteobacteria</taxon>
        <taxon>Sphingomonadales</taxon>
        <taxon>Sphingomonadaceae</taxon>
        <taxon>Sphingomonas</taxon>
    </lineage>
</organism>
<dbReference type="PANTHER" id="PTHR43464">
    <property type="entry name" value="METHYLTRANSFERASE"/>
    <property type="match status" value="1"/>
</dbReference>
<dbReference type="InterPro" id="IPR041698">
    <property type="entry name" value="Methyltransf_25"/>
</dbReference>
<gene>
    <name evidence="5" type="ORF">M9979_02950</name>
</gene>
<feature type="domain" description="Methyltransferase" evidence="4">
    <location>
        <begin position="49"/>
        <end position="142"/>
    </location>
</feature>